<feature type="region of interest" description="Disordered" evidence="1">
    <location>
        <begin position="207"/>
        <end position="287"/>
    </location>
</feature>
<comment type="caution">
    <text evidence="2">The sequence shown here is derived from an EMBL/GenBank/DDBJ whole genome shotgun (WGS) entry which is preliminary data.</text>
</comment>
<evidence type="ECO:0000313" key="3">
    <source>
        <dbReference type="Proteomes" id="UP000649617"/>
    </source>
</evidence>
<protein>
    <submittedName>
        <fullName evidence="2">FKBP9 protein</fullName>
    </submittedName>
</protein>
<keyword evidence="3" id="KW-1185">Reference proteome</keyword>
<evidence type="ECO:0000256" key="1">
    <source>
        <dbReference type="SAM" id="MobiDB-lite"/>
    </source>
</evidence>
<dbReference type="OrthoDB" id="435550at2759"/>
<gene>
    <name evidence="2" type="primary">FKBP9</name>
    <name evidence="2" type="ORF">SPIL2461_LOCUS3170</name>
</gene>
<sequence>MAVVLHPMARAFAREDTEPLLPGQVLPAMPPLPEGPRVPLSMQPPRMIPTPQQAASLSLPVAKRELQIKSPEVSQLVLWERPPKPAGWSAIWEVLPPPPPPPLDQDGVWIWVPEGEDIPVGAIVPHEALLPHADVNEELDAETEGSVQFGLDYLEQKLEQTTNAGFTAPSSFQAPATFPSSTEVWQPFPSELPKDLIGSVKGVGDAGQAWQPFPSTSGSGSVAELASQAQQPLTSQLPSGHSGPFAASGAVQVPTSSLHTPREVWQPFPSTASGPVDPQAGGRALLC</sequence>
<dbReference type="EMBL" id="CAJNIZ010003761">
    <property type="protein sequence ID" value="CAE7225611.1"/>
    <property type="molecule type" value="Genomic_DNA"/>
</dbReference>
<dbReference type="AlphaFoldDB" id="A0A812KAX7"/>
<accession>A0A812KAX7</accession>
<organism evidence="2 3">
    <name type="scientific">Symbiodinium pilosum</name>
    <name type="common">Dinoflagellate</name>
    <dbReference type="NCBI Taxonomy" id="2952"/>
    <lineage>
        <taxon>Eukaryota</taxon>
        <taxon>Sar</taxon>
        <taxon>Alveolata</taxon>
        <taxon>Dinophyceae</taxon>
        <taxon>Suessiales</taxon>
        <taxon>Symbiodiniaceae</taxon>
        <taxon>Symbiodinium</taxon>
    </lineage>
</organism>
<name>A0A812KAX7_SYMPI</name>
<proteinExistence type="predicted"/>
<reference evidence="2" key="1">
    <citation type="submission" date="2021-02" db="EMBL/GenBank/DDBJ databases">
        <authorList>
            <person name="Dougan E. K."/>
            <person name="Rhodes N."/>
            <person name="Thang M."/>
            <person name="Chan C."/>
        </authorList>
    </citation>
    <scope>NUCLEOTIDE SEQUENCE</scope>
</reference>
<dbReference type="Proteomes" id="UP000649617">
    <property type="component" value="Unassembled WGS sequence"/>
</dbReference>
<feature type="compositionally biased region" description="Polar residues" evidence="1">
    <location>
        <begin position="227"/>
        <end position="239"/>
    </location>
</feature>
<evidence type="ECO:0000313" key="2">
    <source>
        <dbReference type="EMBL" id="CAE7225611.1"/>
    </source>
</evidence>